<dbReference type="Proteomes" id="UP000013137">
    <property type="component" value="Unassembled WGS sequence"/>
</dbReference>
<dbReference type="OrthoDB" id="393625at2"/>
<reference evidence="2 3" key="1">
    <citation type="journal article" date="2013" name="Genome Announc.">
        <title>Draft Genome Sequences of Mycoplasma alkalescens, Mycoplasma arginini, and Mycoplasma bovigenitalium, Three Species with Equivocal Pathogenic Status for Cattle.</title>
        <authorList>
            <person name="Manso-Silvan L."/>
            <person name="Tardy F."/>
            <person name="Baranowski E."/>
            <person name="Barre A."/>
            <person name="Blanchard A."/>
            <person name="Breton M."/>
            <person name="Couture C."/>
            <person name="Citti C."/>
            <person name="Dordet-Frisoni E."/>
            <person name="Dupuy V."/>
            <person name="Gaurivaud P."/>
            <person name="Jacob D."/>
            <person name="Lemaitre C."/>
            <person name="Nikolski M."/>
            <person name="Nouvel L.X."/>
            <person name="Poumarat F."/>
            <person name="Thebault P."/>
            <person name="Theil S."/>
            <person name="Thiaucourt F."/>
            <person name="Sirand-Pugnet P."/>
        </authorList>
    </citation>
    <scope>NUCLEOTIDE SEQUENCE [LARGE SCALE GENOMIC DNA]</scope>
    <source>
        <strain evidence="2 3">14918</strain>
    </source>
</reference>
<dbReference type="PATRIC" id="fig|1188234.3.peg.261"/>
<evidence type="ECO:0000313" key="2">
    <source>
        <dbReference type="EMBL" id="ENY53941.1"/>
    </source>
</evidence>
<keyword evidence="1" id="KW-1133">Transmembrane helix</keyword>
<dbReference type="AlphaFoldDB" id="N9UB60"/>
<keyword evidence="3" id="KW-1185">Reference proteome</keyword>
<keyword evidence="1" id="KW-0472">Membrane</keyword>
<keyword evidence="1" id="KW-0812">Transmembrane</keyword>
<gene>
    <name evidence="2" type="ORF">MALK_2820</name>
</gene>
<dbReference type="eggNOG" id="ENOG5030MDH">
    <property type="taxonomic scope" value="Bacteria"/>
</dbReference>
<name>N9UB60_9BACT</name>
<accession>N9UB60</accession>
<protein>
    <recommendedName>
        <fullName evidence="4">Membrane protein P80</fullName>
    </recommendedName>
</protein>
<evidence type="ECO:0000313" key="3">
    <source>
        <dbReference type="Proteomes" id="UP000013137"/>
    </source>
</evidence>
<dbReference type="NCBIfam" id="NF045833">
    <property type="entry name" value="P80_membrane"/>
    <property type="match status" value="1"/>
</dbReference>
<evidence type="ECO:0008006" key="4">
    <source>
        <dbReference type="Google" id="ProtNLM"/>
    </source>
</evidence>
<dbReference type="RefSeq" id="WP_002881312.1">
    <property type="nucleotide sequence ID" value="NZ_AMWK01000006.1"/>
</dbReference>
<comment type="caution">
    <text evidence="2">The sequence shown here is derived from an EMBL/GenBank/DDBJ whole genome shotgun (WGS) entry which is preliminary data.</text>
</comment>
<dbReference type="EMBL" id="AMWK01000006">
    <property type="protein sequence ID" value="ENY53941.1"/>
    <property type="molecule type" value="Genomic_DNA"/>
</dbReference>
<proteinExistence type="predicted"/>
<evidence type="ECO:0000256" key="1">
    <source>
        <dbReference type="SAM" id="Phobius"/>
    </source>
</evidence>
<organism evidence="2 3">
    <name type="scientific">Metamycoplasma alkalescens 14918</name>
    <dbReference type="NCBI Taxonomy" id="1188234"/>
    <lineage>
        <taxon>Bacteria</taxon>
        <taxon>Bacillati</taxon>
        <taxon>Mycoplasmatota</taxon>
        <taxon>Mycoplasmoidales</taxon>
        <taxon>Metamycoplasmataceae</taxon>
        <taxon>Metamycoplasma</taxon>
    </lineage>
</organism>
<sequence length="756" mass="87335">MSKKMQKNKTNEQKTKRNRILWGTFWATAVTAAIGAGIGIPLAQASKALPKPTPILNPDSHIYRIEDPSGNKIDINYGSIDKNPVLENKNKHIFEEIKKHISKYLYEQEYEASLRYQAIYNANKAKADEKQFALDSIEKITEKVKKELDDLKKQYQKQFGLEKKWEEKFLEELAKDSWGKSKNEAQALDFKINQEIEKNAYLRYKTEVNTDWTYLELKDGIKANKKVSYTIKGEEKVIAEKDGIIRLQDEFNITENVDYVLPKEDSIENQVDSKTSIKIPIFVTKSFVKEFKNPQRFIEPWLNKKQAILSEFALSAKQDETGSEKPWKVTKDEIIKLLKFSAYEVPPKKDETNGKNKKTEIKLGVEKLNDFAGFSNLIKTEDIKEEDEIKANNDKLLINNLSSDTSNANKFGSKGFINLEKTISSEDPSSYLALLSIVLGDSNDNKKGIYKYSQKDSLFDELKKKIAKAFVESKIFKEFEKLEIHKETLENLKKLLDDNRENTMTSLVNNKNDEFEIKKYAQYNSKIEEIINKFDEKDLVDIFGSVFRDTFSNETNTNNAKKKINALYKVKNNFVSVTSKGILIQNVHQFKDVDQVRKLIVKDLGIKSKANYKSLFTSELFDLTTIFSEVISTNEFQIKDLLENEDFKNHIKNQKFTPIDSDQEKEFSDEDINGATSYISAFEKTNKTSILNNKLDQIEKFIEKQVNDNLIEDFKYNSSENKVTISSHEGLNAVDYIFDTIVEYVLNVQIEKKGKR</sequence>
<feature type="transmembrane region" description="Helical" evidence="1">
    <location>
        <begin position="20"/>
        <end position="43"/>
    </location>
</feature>